<feature type="compositionally biased region" description="Basic residues" evidence="1">
    <location>
        <begin position="1"/>
        <end position="13"/>
    </location>
</feature>
<dbReference type="EMBL" id="BK032557">
    <property type="protein sequence ID" value="DAF47682.1"/>
    <property type="molecule type" value="Genomic_DNA"/>
</dbReference>
<evidence type="ECO:0000313" key="2">
    <source>
        <dbReference type="EMBL" id="DAF47682.1"/>
    </source>
</evidence>
<protein>
    <submittedName>
        <fullName evidence="2">Uncharacterized protein</fullName>
    </submittedName>
</protein>
<organism evidence="2">
    <name type="scientific">Myoviridae sp. ctByu2</name>
    <dbReference type="NCBI Taxonomy" id="2827668"/>
    <lineage>
        <taxon>Viruses</taxon>
        <taxon>Duplodnaviria</taxon>
        <taxon>Heunggongvirae</taxon>
        <taxon>Uroviricota</taxon>
        <taxon>Caudoviricetes</taxon>
    </lineage>
</organism>
<evidence type="ECO:0000256" key="1">
    <source>
        <dbReference type="SAM" id="MobiDB-lite"/>
    </source>
</evidence>
<sequence length="102" mass="11494">MTKVKTHKRKGKNKVSVVKQHNRKDKVSAFRGAKEFSEKQRDKLSSKGEALPDGSYPIASKRDLANAISSYGRAKNPEIVKRWIKKRAKALGACDMIPANWK</sequence>
<reference evidence="2" key="1">
    <citation type="journal article" date="2021" name="Proc. Natl. Acad. Sci. U.S.A.">
        <title>A Catalog of Tens of Thousands of Viruses from Human Metagenomes Reveals Hidden Associations with Chronic Diseases.</title>
        <authorList>
            <person name="Tisza M.J."/>
            <person name="Buck C.B."/>
        </authorList>
    </citation>
    <scope>NUCLEOTIDE SEQUENCE</scope>
    <source>
        <strain evidence="2">CtByu2</strain>
    </source>
</reference>
<feature type="region of interest" description="Disordered" evidence="1">
    <location>
        <begin position="1"/>
        <end position="56"/>
    </location>
</feature>
<accession>A0A8S5SAG3</accession>
<proteinExistence type="predicted"/>
<name>A0A8S5SAG3_9CAUD</name>
<feature type="compositionally biased region" description="Basic and acidic residues" evidence="1">
    <location>
        <begin position="25"/>
        <end position="46"/>
    </location>
</feature>